<dbReference type="PROSITE" id="PS50930">
    <property type="entry name" value="HTH_LYTTR"/>
    <property type="match status" value="1"/>
</dbReference>
<dbReference type="SMART" id="SM00448">
    <property type="entry name" value="REC"/>
    <property type="match status" value="1"/>
</dbReference>
<dbReference type="Proteomes" id="UP000824140">
    <property type="component" value="Unassembled WGS sequence"/>
</dbReference>
<protein>
    <recommendedName>
        <fullName evidence="1">Stage 0 sporulation protein A homolog</fullName>
    </recommendedName>
</protein>
<dbReference type="PROSITE" id="PS50110">
    <property type="entry name" value="RESPONSE_REGULATORY"/>
    <property type="match status" value="1"/>
</dbReference>
<organism evidence="6 7">
    <name type="scientific">Candidatus Alectryocaccomicrobium excrementavium</name>
    <dbReference type="NCBI Taxonomy" id="2840668"/>
    <lineage>
        <taxon>Bacteria</taxon>
        <taxon>Bacillati</taxon>
        <taxon>Bacillota</taxon>
        <taxon>Clostridia</taxon>
        <taxon>Candidatus Alectryocaccomicrobium</taxon>
    </lineage>
</organism>
<gene>
    <name evidence="6" type="ORF">IAA84_11025</name>
</gene>
<accession>A0A9D1K6G9</accession>
<dbReference type="Gene3D" id="2.40.50.1020">
    <property type="entry name" value="LytTr DNA-binding domain"/>
    <property type="match status" value="1"/>
</dbReference>
<evidence type="ECO:0000256" key="3">
    <source>
        <dbReference type="PROSITE-ProRule" id="PRU00169"/>
    </source>
</evidence>
<keyword evidence="3" id="KW-0597">Phosphoprotein</keyword>
<dbReference type="InterPro" id="IPR046947">
    <property type="entry name" value="LytR-like"/>
</dbReference>
<evidence type="ECO:0000313" key="6">
    <source>
        <dbReference type="EMBL" id="HIS93539.1"/>
    </source>
</evidence>
<dbReference type="SMART" id="SM00850">
    <property type="entry name" value="LytTR"/>
    <property type="match status" value="1"/>
</dbReference>
<dbReference type="InterPro" id="IPR007492">
    <property type="entry name" value="LytTR_DNA-bd_dom"/>
</dbReference>
<dbReference type="GO" id="GO:0000156">
    <property type="term" value="F:phosphorelay response regulator activity"/>
    <property type="evidence" value="ECO:0007669"/>
    <property type="project" value="InterPro"/>
</dbReference>
<dbReference type="Gene3D" id="3.40.50.2300">
    <property type="match status" value="1"/>
</dbReference>
<evidence type="ECO:0000259" key="5">
    <source>
        <dbReference type="PROSITE" id="PS50930"/>
    </source>
</evidence>
<proteinExistence type="predicted"/>
<dbReference type="AlphaFoldDB" id="A0A9D1K6G9"/>
<feature type="domain" description="Response regulatory" evidence="4">
    <location>
        <begin position="6"/>
        <end position="125"/>
    </location>
</feature>
<dbReference type="InterPro" id="IPR001789">
    <property type="entry name" value="Sig_transdc_resp-reg_receiver"/>
</dbReference>
<dbReference type="GO" id="GO:0003677">
    <property type="term" value="F:DNA binding"/>
    <property type="evidence" value="ECO:0007669"/>
    <property type="project" value="InterPro"/>
</dbReference>
<name>A0A9D1K6G9_9FIRM</name>
<reference evidence="6" key="2">
    <citation type="journal article" date="2021" name="PeerJ">
        <title>Extensive microbial diversity within the chicken gut microbiome revealed by metagenomics and culture.</title>
        <authorList>
            <person name="Gilroy R."/>
            <person name="Ravi A."/>
            <person name="Getino M."/>
            <person name="Pursley I."/>
            <person name="Horton D.L."/>
            <person name="Alikhan N.F."/>
            <person name="Baker D."/>
            <person name="Gharbi K."/>
            <person name="Hall N."/>
            <person name="Watson M."/>
            <person name="Adriaenssens E.M."/>
            <person name="Foster-Nyarko E."/>
            <person name="Jarju S."/>
            <person name="Secka A."/>
            <person name="Antonio M."/>
            <person name="Oren A."/>
            <person name="Chaudhuri R.R."/>
            <person name="La Ragione R."/>
            <person name="Hildebrand F."/>
            <person name="Pallen M.J."/>
        </authorList>
    </citation>
    <scope>NUCLEOTIDE SEQUENCE</scope>
    <source>
        <strain evidence="6">13766</strain>
    </source>
</reference>
<dbReference type="Pfam" id="PF00072">
    <property type="entry name" value="Response_reg"/>
    <property type="match status" value="1"/>
</dbReference>
<evidence type="ECO:0000313" key="7">
    <source>
        <dbReference type="Proteomes" id="UP000824140"/>
    </source>
</evidence>
<dbReference type="PANTHER" id="PTHR37299:SF1">
    <property type="entry name" value="STAGE 0 SPORULATION PROTEIN A HOMOLOG"/>
    <property type="match status" value="1"/>
</dbReference>
<evidence type="ECO:0000256" key="2">
    <source>
        <dbReference type="ARBA" id="ARBA00024867"/>
    </source>
</evidence>
<dbReference type="Pfam" id="PF04397">
    <property type="entry name" value="LytTR"/>
    <property type="match status" value="1"/>
</dbReference>
<feature type="modified residue" description="4-aspartylphosphate" evidence="3">
    <location>
        <position position="62"/>
    </location>
</feature>
<dbReference type="SUPFAM" id="SSF52172">
    <property type="entry name" value="CheY-like"/>
    <property type="match status" value="1"/>
</dbReference>
<comment type="caution">
    <text evidence="6">The sequence shown here is derived from an EMBL/GenBank/DDBJ whole genome shotgun (WGS) entry which is preliminary data.</text>
</comment>
<evidence type="ECO:0000259" key="4">
    <source>
        <dbReference type="PROSITE" id="PS50110"/>
    </source>
</evidence>
<dbReference type="EMBL" id="DVJN01000212">
    <property type="protein sequence ID" value="HIS93539.1"/>
    <property type="molecule type" value="Genomic_DNA"/>
</dbReference>
<dbReference type="PANTHER" id="PTHR37299">
    <property type="entry name" value="TRANSCRIPTIONAL REGULATOR-RELATED"/>
    <property type="match status" value="1"/>
</dbReference>
<dbReference type="InterPro" id="IPR011006">
    <property type="entry name" value="CheY-like_superfamily"/>
</dbReference>
<feature type="domain" description="HTH LytTR-type" evidence="5">
    <location>
        <begin position="150"/>
        <end position="233"/>
    </location>
</feature>
<sequence length="243" mass="27142">MCRGLSIAICEDVPSERELLLSLARDWARGAGARVFLEAFASAEAFVFHRAGGEEFDLLLLDIGMRGMSGMELARELRAQGCGAQIVFITGYADCMAEGYDVGALHYLLKPVSREKLFSVLDRARTHLPKPRRAVLLPCGDGVARLFAEEILYAEVFSHSMVFHADGARFEARMTVAQAQAALGEGFMRCHRSYIVNLCRVRQIRKTDLLLDDGRTVPLARRAWPEVNRAFLALCREEIHEDP</sequence>
<comment type="function">
    <text evidence="2">May play the central regulatory role in sporulation. It may be an element of the effector pathway responsible for the activation of sporulation genes in response to nutritional stress. Spo0A may act in concert with spo0H (a sigma factor) to control the expression of some genes that are critical to the sporulation process.</text>
</comment>
<evidence type="ECO:0000256" key="1">
    <source>
        <dbReference type="ARBA" id="ARBA00018672"/>
    </source>
</evidence>
<reference evidence="6" key="1">
    <citation type="submission" date="2020-10" db="EMBL/GenBank/DDBJ databases">
        <authorList>
            <person name="Gilroy R."/>
        </authorList>
    </citation>
    <scope>NUCLEOTIDE SEQUENCE</scope>
    <source>
        <strain evidence="6">13766</strain>
    </source>
</reference>